<dbReference type="EMBL" id="JARK01001367">
    <property type="protein sequence ID" value="EYC17149.1"/>
    <property type="molecule type" value="Genomic_DNA"/>
</dbReference>
<dbReference type="AlphaFoldDB" id="A0A016UP32"/>
<reference evidence="2" key="1">
    <citation type="journal article" date="2015" name="Nat. Genet.">
        <title>The genome and transcriptome of the zoonotic hookworm Ancylostoma ceylanicum identify infection-specific gene families.</title>
        <authorList>
            <person name="Schwarz E.M."/>
            <person name="Hu Y."/>
            <person name="Antoshechkin I."/>
            <person name="Miller M.M."/>
            <person name="Sternberg P.W."/>
            <person name="Aroian R.V."/>
        </authorList>
    </citation>
    <scope>NUCLEOTIDE SEQUENCE</scope>
    <source>
        <strain evidence="2">HY135</strain>
    </source>
</reference>
<comment type="caution">
    <text evidence="1">The sequence shown here is derived from an EMBL/GenBank/DDBJ whole genome shotgun (WGS) entry which is preliminary data.</text>
</comment>
<gene>
    <name evidence="1" type="primary">Acey_s0031.g2298</name>
    <name evidence="1" type="ORF">Y032_0031g2298</name>
</gene>
<evidence type="ECO:0000313" key="2">
    <source>
        <dbReference type="Proteomes" id="UP000024635"/>
    </source>
</evidence>
<dbReference type="Proteomes" id="UP000024635">
    <property type="component" value="Unassembled WGS sequence"/>
</dbReference>
<protein>
    <submittedName>
        <fullName evidence="1">Uncharacterized protein</fullName>
    </submittedName>
</protein>
<evidence type="ECO:0000313" key="1">
    <source>
        <dbReference type="EMBL" id="EYC17149.1"/>
    </source>
</evidence>
<proteinExistence type="predicted"/>
<name>A0A016UP32_9BILA</name>
<keyword evidence="2" id="KW-1185">Reference proteome</keyword>
<accession>A0A016UP32</accession>
<sequence length="81" mass="9406">MHYVFKQWLLNTQASKRTIDEHAIKSAPEIRRSCYGRGVAQKKDVDAFLVSFMLCLHCYVDMLRYYIIEAPARAHMSGDLP</sequence>
<organism evidence="1 2">
    <name type="scientific">Ancylostoma ceylanicum</name>
    <dbReference type="NCBI Taxonomy" id="53326"/>
    <lineage>
        <taxon>Eukaryota</taxon>
        <taxon>Metazoa</taxon>
        <taxon>Ecdysozoa</taxon>
        <taxon>Nematoda</taxon>
        <taxon>Chromadorea</taxon>
        <taxon>Rhabditida</taxon>
        <taxon>Rhabditina</taxon>
        <taxon>Rhabditomorpha</taxon>
        <taxon>Strongyloidea</taxon>
        <taxon>Ancylostomatidae</taxon>
        <taxon>Ancylostomatinae</taxon>
        <taxon>Ancylostoma</taxon>
    </lineage>
</organism>